<organism evidence="2 3">
    <name type="scientific">Cytobacillus spartinae</name>
    <dbReference type="NCBI Taxonomy" id="3299023"/>
    <lineage>
        <taxon>Bacteria</taxon>
        <taxon>Bacillati</taxon>
        <taxon>Bacillota</taxon>
        <taxon>Bacilli</taxon>
        <taxon>Bacillales</taxon>
        <taxon>Bacillaceae</taxon>
        <taxon>Cytobacillus</taxon>
    </lineage>
</organism>
<comment type="caution">
    <text evidence="2">The sequence shown here is derived from an EMBL/GenBank/DDBJ whole genome shotgun (WGS) entry which is preliminary data.</text>
</comment>
<proteinExistence type="predicted"/>
<evidence type="ECO:0000313" key="2">
    <source>
        <dbReference type="EMBL" id="MFE8702687.1"/>
    </source>
</evidence>
<feature type="region of interest" description="Disordered" evidence="1">
    <location>
        <begin position="1"/>
        <end position="22"/>
    </location>
</feature>
<dbReference type="Proteomes" id="UP001601059">
    <property type="component" value="Unassembled WGS sequence"/>
</dbReference>
<evidence type="ECO:0000313" key="3">
    <source>
        <dbReference type="Proteomes" id="UP001601059"/>
    </source>
</evidence>
<reference evidence="2 3" key="1">
    <citation type="submission" date="2024-08" db="EMBL/GenBank/DDBJ databases">
        <title>Two novel Cytobacillus novel species.</title>
        <authorList>
            <person name="Liu G."/>
        </authorList>
    </citation>
    <scope>NUCLEOTIDE SEQUENCE [LARGE SCALE GENOMIC DNA]</scope>
    <source>
        <strain evidence="2 3">FJAT-54145</strain>
    </source>
</reference>
<accession>A0ABW6KET3</accession>
<dbReference type="EMBL" id="JBIACK010000011">
    <property type="protein sequence ID" value="MFE8702687.1"/>
    <property type="molecule type" value="Genomic_DNA"/>
</dbReference>
<dbReference type="RefSeq" id="WP_389362652.1">
    <property type="nucleotide sequence ID" value="NZ_JBIACK010000011.1"/>
</dbReference>
<evidence type="ECO:0000256" key="1">
    <source>
        <dbReference type="SAM" id="MobiDB-lite"/>
    </source>
</evidence>
<sequence length="57" mass="6472">MKRNKKGPSFGTGDITSKSTKGSYGIDYELSLQSVEYATTLNTYLNERAERDQYEND</sequence>
<gene>
    <name evidence="2" type="ORF">ACFYKX_18970</name>
</gene>
<keyword evidence="3" id="KW-1185">Reference proteome</keyword>
<name>A0ABW6KET3_9BACI</name>
<protein>
    <submittedName>
        <fullName evidence="2">Uncharacterized protein</fullName>
    </submittedName>
</protein>